<feature type="compositionally biased region" description="Basic and acidic residues" evidence="1">
    <location>
        <begin position="122"/>
        <end position="136"/>
    </location>
</feature>
<evidence type="ECO:0000313" key="6">
    <source>
        <dbReference type="RefSeq" id="XP_052744919.1"/>
    </source>
</evidence>
<dbReference type="GeneID" id="112050289"/>
<dbReference type="PANTHER" id="PTHR46599">
    <property type="entry name" value="PIGGYBAC TRANSPOSABLE ELEMENT-DERIVED PROTEIN 4"/>
    <property type="match status" value="1"/>
</dbReference>
<accession>A0A6J1NH47</accession>
<organism evidence="3 4">
    <name type="scientific">Bicyclus anynana</name>
    <name type="common">Squinting bush brown butterfly</name>
    <dbReference type="NCBI Taxonomy" id="110368"/>
    <lineage>
        <taxon>Eukaryota</taxon>
        <taxon>Metazoa</taxon>
        <taxon>Ecdysozoa</taxon>
        <taxon>Arthropoda</taxon>
        <taxon>Hexapoda</taxon>
        <taxon>Insecta</taxon>
        <taxon>Pterygota</taxon>
        <taxon>Neoptera</taxon>
        <taxon>Endopterygota</taxon>
        <taxon>Lepidoptera</taxon>
        <taxon>Glossata</taxon>
        <taxon>Ditrysia</taxon>
        <taxon>Papilionoidea</taxon>
        <taxon>Nymphalidae</taxon>
        <taxon>Satyrinae</taxon>
        <taxon>Satyrini</taxon>
        <taxon>Mycalesina</taxon>
        <taxon>Bicyclus</taxon>
    </lineage>
</organism>
<dbReference type="RefSeq" id="XP_052744917.1">
    <property type="nucleotide sequence ID" value="XM_052888957.1"/>
</dbReference>
<proteinExistence type="predicted"/>
<dbReference type="Pfam" id="PF13843">
    <property type="entry name" value="DDE_Tnp_1_7"/>
    <property type="match status" value="1"/>
</dbReference>
<evidence type="ECO:0000313" key="3">
    <source>
        <dbReference type="Proteomes" id="UP001652582"/>
    </source>
</evidence>
<dbReference type="RefSeq" id="XP_023944287.2">
    <property type="nucleotide sequence ID" value="XM_024088519.2"/>
</dbReference>
<gene>
    <name evidence="4 5 6" type="primary">LOC112050289</name>
</gene>
<feature type="region of interest" description="Disordered" evidence="1">
    <location>
        <begin position="119"/>
        <end position="167"/>
    </location>
</feature>
<dbReference type="PANTHER" id="PTHR46599:SF3">
    <property type="entry name" value="PIGGYBAC TRANSPOSABLE ELEMENT-DERIVED PROTEIN 4"/>
    <property type="match status" value="1"/>
</dbReference>
<keyword evidence="3" id="KW-1185">Reference proteome</keyword>
<protein>
    <submittedName>
        <fullName evidence="4 5">PiggyBac transposable element-derived protein 4</fullName>
    </submittedName>
</protein>
<dbReference type="KEGG" id="bany:112050289"/>
<name>A0A6J1NH47_BICAN</name>
<sequence>MDIWDIKEEPDLDDFSYNAEIDLKIEEISGDEEELYADEELYPNEADSCYDPLPSPETCKSMLKMDTRTRDRSRSPIKPPFPLKSNLVMRIFNENGEPLDEIYDGTFFAPDAHPAFVTTDSVKCERSERSERSERRMSRRRGGRSRGSRGGRGASGVSTRGCGHPNVGDVGNVTWEVGHPLHEIWTTDADVPPELVSLARDVMRKRQARLQGERTKGCERGASEMVQEDEFFDACDGGNGLPKLDRHNLHFEWSPMETFQVQEEKFRPERTGSVRNHSSAYDAFRAYWDDEILNLIVTKTNQYASKIDTPGFQSDWCPTNVHEILCLFAFWIMQGIIKMPTLNCCFTEHPILKTEVFRGIFSRKRYDMLTRALHFIDSDPTNKSNSSITGAASLDPLHYLEPIISHLNTRFRSNYILDKDICIDETYTKQCHKSKATKGVKTFELFESATGYLWSFIVYSGKPSAVALGHLSGVRKTPAVVMRLMGPLLNKGYRLFTDWCSPMLARYLKMNGTDCVGTLIVSSEDVPTVIKMAPLKRGEYIARHSGDVSILSWQDKKRKTIVSTCHDSSTALSTVSSRLRLVPFIPKMMLDYNKYTKRMYIKDHNINNDTRTTIYQTLEPYLLDKRGAKWHMRIFKRLLNVSVLNSGILLQSSTKTPKHDLDFRLTLVYAILNNHHALCPQNSKIDVTSSSNNRYIISRHWPVPLSTPSIRCAVCVSKGKKKKPTPYCCESCRVPLCITGCFKEYHTPSQ</sequence>
<evidence type="ECO:0000313" key="4">
    <source>
        <dbReference type="RefSeq" id="XP_023944287.2"/>
    </source>
</evidence>
<dbReference type="OrthoDB" id="123207at2759"/>
<evidence type="ECO:0000313" key="5">
    <source>
        <dbReference type="RefSeq" id="XP_052744917.1"/>
    </source>
</evidence>
<evidence type="ECO:0000256" key="1">
    <source>
        <dbReference type="SAM" id="MobiDB-lite"/>
    </source>
</evidence>
<evidence type="ECO:0000259" key="2">
    <source>
        <dbReference type="Pfam" id="PF13843"/>
    </source>
</evidence>
<reference evidence="4 5" key="1">
    <citation type="submission" date="2025-05" db="UniProtKB">
        <authorList>
            <consortium name="RefSeq"/>
        </authorList>
    </citation>
    <scope>IDENTIFICATION</scope>
</reference>
<dbReference type="AlphaFoldDB" id="A0A6J1NH47"/>
<dbReference type="RefSeq" id="XP_052744919.1">
    <property type="nucleotide sequence ID" value="XM_052888959.1"/>
</dbReference>
<dbReference type="Proteomes" id="UP001652582">
    <property type="component" value="Chromosome 24"/>
</dbReference>
<feature type="domain" description="PiggyBac transposable element-derived protein" evidence="2">
    <location>
        <begin position="279"/>
        <end position="646"/>
    </location>
</feature>
<dbReference type="InterPro" id="IPR029526">
    <property type="entry name" value="PGBD"/>
</dbReference>
<feature type="compositionally biased region" description="Basic residues" evidence="1">
    <location>
        <begin position="137"/>
        <end position="149"/>
    </location>
</feature>